<evidence type="ECO:0000313" key="1">
    <source>
        <dbReference type="EMBL" id="WOK93892.1"/>
    </source>
</evidence>
<dbReference type="Proteomes" id="UP001327560">
    <property type="component" value="Chromosome 1"/>
</dbReference>
<keyword evidence="2" id="KW-1185">Reference proteome</keyword>
<evidence type="ECO:0000313" key="2">
    <source>
        <dbReference type="Proteomes" id="UP001327560"/>
    </source>
</evidence>
<sequence length="113" mass="12864">MVVLLFKVTNGIKFDVGSLIFDQIVALHTKLLVKSRLSLIFSNLIYAILEHQGFKKNDDKVLEVMGSKLKVHQKLLRADSSAPHAHAHQGTSSQSHQPSIVLVYKLFWRRFLK</sequence>
<proteinExistence type="predicted"/>
<accession>A0AAQ3Q2V2</accession>
<gene>
    <name evidence="1" type="ORF">Cni_G02593</name>
</gene>
<reference evidence="1 2" key="1">
    <citation type="submission" date="2023-10" db="EMBL/GenBank/DDBJ databases">
        <title>Chromosome-scale genome assembly provides insights into flower coloration mechanisms of Canna indica.</title>
        <authorList>
            <person name="Li C."/>
        </authorList>
    </citation>
    <scope>NUCLEOTIDE SEQUENCE [LARGE SCALE GENOMIC DNA]</scope>
    <source>
        <tissue evidence="1">Flower</tissue>
    </source>
</reference>
<name>A0AAQ3Q2V2_9LILI</name>
<dbReference type="AlphaFoldDB" id="A0AAQ3Q2V2"/>
<dbReference type="EMBL" id="CP136890">
    <property type="protein sequence ID" value="WOK93892.1"/>
    <property type="molecule type" value="Genomic_DNA"/>
</dbReference>
<organism evidence="1 2">
    <name type="scientific">Canna indica</name>
    <name type="common">Indian-shot</name>
    <dbReference type="NCBI Taxonomy" id="4628"/>
    <lineage>
        <taxon>Eukaryota</taxon>
        <taxon>Viridiplantae</taxon>
        <taxon>Streptophyta</taxon>
        <taxon>Embryophyta</taxon>
        <taxon>Tracheophyta</taxon>
        <taxon>Spermatophyta</taxon>
        <taxon>Magnoliopsida</taxon>
        <taxon>Liliopsida</taxon>
        <taxon>Zingiberales</taxon>
        <taxon>Cannaceae</taxon>
        <taxon>Canna</taxon>
    </lineage>
</organism>
<protein>
    <submittedName>
        <fullName evidence="1">Uncharacterized protein</fullName>
    </submittedName>
</protein>